<keyword evidence="2" id="KW-0648">Protein biosynthesis</keyword>
<feature type="region of interest" description="Disordered" evidence="1">
    <location>
        <begin position="37"/>
        <end position="63"/>
    </location>
</feature>
<name>M7SZB6_EUTLA</name>
<organism evidence="2 3">
    <name type="scientific">Eutypa lata (strain UCR-EL1)</name>
    <name type="common">Grapevine dieback disease fungus</name>
    <name type="synonym">Eutypa armeniacae</name>
    <dbReference type="NCBI Taxonomy" id="1287681"/>
    <lineage>
        <taxon>Eukaryota</taxon>
        <taxon>Fungi</taxon>
        <taxon>Dikarya</taxon>
        <taxon>Ascomycota</taxon>
        <taxon>Pezizomycotina</taxon>
        <taxon>Sordariomycetes</taxon>
        <taxon>Xylariomycetidae</taxon>
        <taxon>Xylariales</taxon>
        <taxon>Diatrypaceae</taxon>
        <taxon>Eutypa</taxon>
    </lineage>
</organism>
<feature type="compositionally biased region" description="Acidic residues" evidence="1">
    <location>
        <begin position="51"/>
        <end position="63"/>
    </location>
</feature>
<evidence type="ECO:0000256" key="1">
    <source>
        <dbReference type="SAM" id="MobiDB-lite"/>
    </source>
</evidence>
<dbReference type="eggNOG" id="ENOG502SDPH">
    <property type="taxonomic scope" value="Eukaryota"/>
</dbReference>
<dbReference type="SUPFAM" id="SSF54427">
    <property type="entry name" value="NTF2-like"/>
    <property type="match status" value="1"/>
</dbReference>
<protein>
    <submittedName>
        <fullName evidence="2">Putative transcription elongation factor s-ii protein</fullName>
    </submittedName>
</protein>
<dbReference type="AlphaFoldDB" id="M7SZB6"/>
<dbReference type="OMA" id="DINGWHK"/>
<keyword evidence="2" id="KW-0251">Elongation factor</keyword>
<dbReference type="Proteomes" id="UP000012174">
    <property type="component" value="Unassembled WGS sequence"/>
</dbReference>
<evidence type="ECO:0000313" key="3">
    <source>
        <dbReference type="Proteomes" id="UP000012174"/>
    </source>
</evidence>
<dbReference type="KEGG" id="ela:UCREL1_3084"/>
<sequence length="208" mass="23170">MPTAASSYYQQQQQRADLLQVAKAFCASFAEKKKTPEEIVDEHFSSSPPAEQEDGKEEEEKEEEILAYEHGLPQLAPFLGRPFRGREGVLRYFRTLAECLSYEGMRFPAAASACDDQAEDEGEGVGDGKRDGDKGWIIDIAARKVSVKGQARFTWTATGESWDEVFAYVLTFDDGEVPKVKRYEVWADTGAAWLASRGELGNVRGREG</sequence>
<accession>M7SZB6</accession>
<feature type="region of interest" description="Disordered" evidence="1">
    <location>
        <begin position="112"/>
        <end position="131"/>
    </location>
</feature>
<dbReference type="OrthoDB" id="3352776at2759"/>
<dbReference type="Gene3D" id="3.10.450.50">
    <property type="match status" value="1"/>
</dbReference>
<evidence type="ECO:0000313" key="2">
    <source>
        <dbReference type="EMBL" id="EMR69898.1"/>
    </source>
</evidence>
<keyword evidence="3" id="KW-1185">Reference proteome</keyword>
<dbReference type="InterPro" id="IPR032710">
    <property type="entry name" value="NTF2-like_dom_sf"/>
</dbReference>
<dbReference type="EMBL" id="KB705997">
    <property type="protein sequence ID" value="EMR69898.1"/>
    <property type="molecule type" value="Genomic_DNA"/>
</dbReference>
<reference evidence="3" key="1">
    <citation type="journal article" date="2013" name="Genome Announc.">
        <title>Draft genome sequence of the grapevine dieback fungus Eutypa lata UCR-EL1.</title>
        <authorList>
            <person name="Blanco-Ulate B."/>
            <person name="Rolshausen P.E."/>
            <person name="Cantu D."/>
        </authorList>
    </citation>
    <scope>NUCLEOTIDE SEQUENCE [LARGE SCALE GENOMIC DNA]</scope>
    <source>
        <strain evidence="3">UCR-EL1</strain>
    </source>
</reference>
<dbReference type="HOGENOM" id="CLU_095773_1_0_1"/>
<gene>
    <name evidence="2" type="ORF">UCREL1_3084</name>
</gene>
<dbReference type="GO" id="GO:0003746">
    <property type="term" value="F:translation elongation factor activity"/>
    <property type="evidence" value="ECO:0007669"/>
    <property type="project" value="UniProtKB-KW"/>
</dbReference>
<proteinExistence type="predicted"/>